<name>A0A2Z6M9Z7_TRISU</name>
<dbReference type="EMBL" id="DF973190">
    <property type="protein sequence ID" value="GAU18943.1"/>
    <property type="molecule type" value="Genomic_DNA"/>
</dbReference>
<proteinExistence type="predicted"/>
<reference evidence="2" key="1">
    <citation type="journal article" date="2017" name="Front. Plant Sci.">
        <title>Climate Clever Clovers: New Paradigm to Reduce the Environmental Footprint of Ruminants by Breeding Low Methanogenic Forages Utilizing Haplotype Variation.</title>
        <authorList>
            <person name="Kaur P."/>
            <person name="Appels R."/>
            <person name="Bayer P.E."/>
            <person name="Keeble-Gagnere G."/>
            <person name="Wang J."/>
            <person name="Hirakawa H."/>
            <person name="Shirasawa K."/>
            <person name="Vercoe P."/>
            <person name="Stefanova K."/>
            <person name="Durmic Z."/>
            <person name="Nichols P."/>
            <person name="Revell C."/>
            <person name="Isobe S.N."/>
            <person name="Edwards D."/>
            <person name="Erskine W."/>
        </authorList>
    </citation>
    <scope>NUCLEOTIDE SEQUENCE [LARGE SCALE GENOMIC DNA]</scope>
    <source>
        <strain evidence="2">cv. Daliak</strain>
    </source>
</reference>
<sequence>MQSGLYRWEMRLHVLDSIDLGDPFAKLVLIPIEAEIALGLIPAGWWEKTQVQKHGCEDVTGCNKGNCFSNSSCGDAKGTNGFGGDYLMDYYAQDEIPLM</sequence>
<dbReference type="AlphaFoldDB" id="A0A2Z6M9Z7"/>
<keyword evidence="2" id="KW-1185">Reference proteome</keyword>
<evidence type="ECO:0000313" key="1">
    <source>
        <dbReference type="EMBL" id="GAU18943.1"/>
    </source>
</evidence>
<dbReference type="OrthoDB" id="1788661at2759"/>
<accession>A0A2Z6M9Z7</accession>
<gene>
    <name evidence="1" type="ORF">TSUD_229330</name>
</gene>
<evidence type="ECO:0000313" key="2">
    <source>
        <dbReference type="Proteomes" id="UP000242715"/>
    </source>
</evidence>
<organism evidence="1 2">
    <name type="scientific">Trifolium subterraneum</name>
    <name type="common">Subterranean clover</name>
    <dbReference type="NCBI Taxonomy" id="3900"/>
    <lineage>
        <taxon>Eukaryota</taxon>
        <taxon>Viridiplantae</taxon>
        <taxon>Streptophyta</taxon>
        <taxon>Embryophyta</taxon>
        <taxon>Tracheophyta</taxon>
        <taxon>Spermatophyta</taxon>
        <taxon>Magnoliopsida</taxon>
        <taxon>eudicotyledons</taxon>
        <taxon>Gunneridae</taxon>
        <taxon>Pentapetalae</taxon>
        <taxon>rosids</taxon>
        <taxon>fabids</taxon>
        <taxon>Fabales</taxon>
        <taxon>Fabaceae</taxon>
        <taxon>Papilionoideae</taxon>
        <taxon>50 kb inversion clade</taxon>
        <taxon>NPAAA clade</taxon>
        <taxon>Hologalegina</taxon>
        <taxon>IRL clade</taxon>
        <taxon>Trifolieae</taxon>
        <taxon>Trifolium</taxon>
    </lineage>
</organism>
<dbReference type="Proteomes" id="UP000242715">
    <property type="component" value="Unassembled WGS sequence"/>
</dbReference>
<protein>
    <submittedName>
        <fullName evidence="1">Uncharacterized protein</fullName>
    </submittedName>
</protein>